<name>A0A2U2BQS0_9PROT</name>
<evidence type="ECO:0000256" key="3">
    <source>
        <dbReference type="SAM" id="Phobius"/>
    </source>
</evidence>
<evidence type="ECO:0008006" key="6">
    <source>
        <dbReference type="Google" id="ProtNLM"/>
    </source>
</evidence>
<comment type="caution">
    <text evidence="4">The sequence shown here is derived from an EMBL/GenBank/DDBJ whole genome shotgun (WGS) entry which is preliminary data.</text>
</comment>
<feature type="compositionally biased region" description="Basic and acidic residues" evidence="2">
    <location>
        <begin position="703"/>
        <end position="726"/>
    </location>
</feature>
<protein>
    <recommendedName>
        <fullName evidence="6">TIGR02302 family protein</fullName>
    </recommendedName>
</protein>
<dbReference type="RefSeq" id="WP_109253853.1">
    <property type="nucleotide sequence ID" value="NZ_QEXV01000007.1"/>
</dbReference>
<keyword evidence="3" id="KW-0812">Transmembrane</keyword>
<evidence type="ECO:0000256" key="2">
    <source>
        <dbReference type="SAM" id="MobiDB-lite"/>
    </source>
</evidence>
<feature type="compositionally biased region" description="Low complexity" evidence="2">
    <location>
        <begin position="689"/>
        <end position="700"/>
    </location>
</feature>
<feature type="region of interest" description="Disordered" evidence="2">
    <location>
        <begin position="646"/>
        <end position="787"/>
    </location>
</feature>
<feature type="transmembrane region" description="Helical" evidence="3">
    <location>
        <begin position="47"/>
        <end position="68"/>
    </location>
</feature>
<sequence length="816" mass="87611">MRTTPLILARAALVWERAAPVLAGPLAVIGVYAGLALFGVFERLGDPARALTALALAAIGGFAAVRAARRFTWPARRDAERRVEEDSRLADRPYEALRDAPSAGDDALWAAHRERMAVRLAGARTRRPKAAWAALDPWGARVALVLMLVVGGLAAGDRLNARLYDAFLPRPLAGGGAAAVADLWIEPPEYTGRPTIYLRDRRELEIPEGSVLAARVAGVRGAPRVSGAEAEIEQIGPRTYQVRAVPAEDGEIAVRAGALRERVRLALIPDEPPHLALAAEPEGDAEGRLGLEFVARDDYGVEAFALEFAPEPDAGDPADDAWERVEIAPGSVTVAGEDGLKGAEIDLARHRLAGERVLIRMTGTDAAGQTGRSAPVAITLPQRVFLDPLARAVAHERKGFLGVSDDYAPMPEAEPAPALDRPRYLDDQPDRRIERAPDEVRRLALALDAVSDAPPRFFDDPIVYMGLRTTLHEVRRAREIDALGHLDEDLWQIALRAELGSLADAEAALRAAEQALMDAMARGADAMELSALFDAFEQAMQNYMAALAREAAEEGRFAEGGGGGGMNSDALQEMLDALRESAELGDTLNARRALAALAEMLRNMQMQLARGGQGDGESEMSRALREALEELGDLIGEQRELMDETFRGEDGQSGRPQGGGEEDGEAGGGEAPRDLAGRQGALGERTGEFSESAPGGAAAEALDEARRAMREAEEALRGGDRDRALDAQDEALQALREGAGEAARRLAEARGQQGQDGETDPLGRSGSGAMGGGVDLPSESERQRARSILEELRRRAAEQNRPQDELDYIDRLLERF</sequence>
<organism evidence="4 5">
    <name type="scientific">Marinicauda salina</name>
    <dbReference type="NCBI Taxonomy" id="2135793"/>
    <lineage>
        <taxon>Bacteria</taxon>
        <taxon>Pseudomonadati</taxon>
        <taxon>Pseudomonadota</taxon>
        <taxon>Alphaproteobacteria</taxon>
        <taxon>Maricaulales</taxon>
        <taxon>Maricaulaceae</taxon>
        <taxon>Marinicauda</taxon>
    </lineage>
</organism>
<keyword evidence="3" id="KW-0472">Membrane</keyword>
<feature type="compositionally biased region" description="Gly residues" evidence="2">
    <location>
        <begin position="765"/>
        <end position="774"/>
    </location>
</feature>
<evidence type="ECO:0000313" key="5">
    <source>
        <dbReference type="Proteomes" id="UP000245168"/>
    </source>
</evidence>
<dbReference type="EMBL" id="QEXV01000007">
    <property type="protein sequence ID" value="PWE16351.1"/>
    <property type="molecule type" value="Genomic_DNA"/>
</dbReference>
<feature type="transmembrane region" description="Helical" evidence="3">
    <location>
        <begin position="21"/>
        <end position="41"/>
    </location>
</feature>
<keyword evidence="3" id="KW-1133">Transmembrane helix</keyword>
<feature type="compositionally biased region" description="Basic and acidic residues" evidence="2">
    <location>
        <begin position="738"/>
        <end position="748"/>
    </location>
</feature>
<dbReference type="Pfam" id="PF13779">
    <property type="entry name" value="DUF4175"/>
    <property type="match status" value="2"/>
</dbReference>
<feature type="coiled-coil region" evidence="1">
    <location>
        <begin position="495"/>
        <end position="522"/>
    </location>
</feature>
<keyword evidence="1" id="KW-0175">Coiled coil</keyword>
<reference evidence="5" key="1">
    <citation type="submission" date="2018-05" db="EMBL/GenBank/DDBJ databases">
        <authorList>
            <person name="Liu B.-T."/>
        </authorList>
    </citation>
    <scope>NUCLEOTIDE SEQUENCE [LARGE SCALE GENOMIC DNA]</scope>
    <source>
        <strain evidence="5">WD6-1</strain>
    </source>
</reference>
<gene>
    <name evidence="4" type="ORF">DDZ18_13080</name>
</gene>
<proteinExistence type="predicted"/>
<keyword evidence="5" id="KW-1185">Reference proteome</keyword>
<dbReference type="InterPro" id="IPR012683">
    <property type="entry name" value="CHP02302_TM"/>
</dbReference>
<feature type="transmembrane region" description="Helical" evidence="3">
    <location>
        <begin position="138"/>
        <end position="156"/>
    </location>
</feature>
<dbReference type="Proteomes" id="UP000245168">
    <property type="component" value="Unassembled WGS sequence"/>
</dbReference>
<evidence type="ECO:0000313" key="4">
    <source>
        <dbReference type="EMBL" id="PWE16351.1"/>
    </source>
</evidence>
<dbReference type="OrthoDB" id="8477685at2"/>
<accession>A0A2U2BQS0</accession>
<dbReference type="AlphaFoldDB" id="A0A2U2BQS0"/>
<evidence type="ECO:0000256" key="1">
    <source>
        <dbReference type="SAM" id="Coils"/>
    </source>
</evidence>